<gene>
    <name evidence="2" type="ORF">UT28_C0001G0501</name>
</gene>
<dbReference type="Gene3D" id="1.10.10.10">
    <property type="entry name" value="Winged helix-like DNA-binding domain superfamily/Winged helix DNA-binding domain"/>
    <property type="match status" value="1"/>
</dbReference>
<accession>A0A0G4B2Y5</accession>
<dbReference type="PANTHER" id="PTHR34293">
    <property type="entry name" value="HTH-TYPE TRANSCRIPTIONAL REGULATOR TRMBL2"/>
    <property type="match status" value="1"/>
</dbReference>
<dbReference type="PANTHER" id="PTHR34293:SF1">
    <property type="entry name" value="HTH-TYPE TRANSCRIPTIONAL REGULATOR TRMBL2"/>
    <property type="match status" value="1"/>
</dbReference>
<dbReference type="InterPro" id="IPR051797">
    <property type="entry name" value="TrmB-like"/>
</dbReference>
<dbReference type="Proteomes" id="UP000035648">
    <property type="component" value="Chromosome"/>
</dbReference>
<dbReference type="EMBL" id="CP011213">
    <property type="protein sequence ID" value="AKM82306.1"/>
    <property type="molecule type" value="Genomic_DNA"/>
</dbReference>
<dbReference type="SUPFAM" id="SSF46785">
    <property type="entry name" value="Winged helix' DNA-binding domain"/>
    <property type="match status" value="1"/>
</dbReference>
<reference evidence="2 3" key="1">
    <citation type="journal article" date="2015" name="Nature">
        <title>rRNA introns, odd ribosomes, and small enigmatic genomes across a large radiation of phyla.</title>
        <authorList>
            <person name="Brown C.T."/>
            <person name="Hug L.A."/>
            <person name="Thomas B.C."/>
            <person name="Sharon I."/>
            <person name="Castelle C.J."/>
            <person name="Singh A."/>
            <person name="Wilkins M.J."/>
            <person name="Williams K.H."/>
            <person name="Banfield J.F."/>
        </authorList>
    </citation>
    <scope>NUCLEOTIDE SEQUENCE [LARGE SCALE GENOMIC DNA]</scope>
</reference>
<name>A0A0G4B2Y5_9BACT</name>
<evidence type="ECO:0000313" key="2">
    <source>
        <dbReference type="EMBL" id="AKM82306.1"/>
    </source>
</evidence>
<dbReference type="AlphaFoldDB" id="A0A0G4B2Y5"/>
<sequence length="242" mass="27840">MDINSTLKDLGLDEKEINIYLATLELGESTVLPIAKKAGLKRTYCYDILSSLQQKGLVYYQEKNNRRRYIAEDPKKLEEIAKNRLRNLASILPELKSLYNRSASKPKVRFYEGKSGLIEVYEMFAKAKSFDAIASPNHITENLGDYFKSFADRVIMKKLKIRELVTGDGQDIEYVKKYKKPFQEARILPQGVVLDTDIVIFEDNLALISYEKDVHAVLLQNSSIVKTHKVLFELLWSNARKL</sequence>
<dbReference type="STRING" id="1618337.UT28_C0001G0501"/>
<evidence type="ECO:0000313" key="3">
    <source>
        <dbReference type="Proteomes" id="UP000035648"/>
    </source>
</evidence>
<organism evidence="2 3">
    <name type="scientific">Berkelbacteria bacterium GW2011_GWE1_39_12</name>
    <dbReference type="NCBI Taxonomy" id="1618337"/>
    <lineage>
        <taxon>Bacteria</taxon>
        <taxon>Candidatus Berkelbacteria</taxon>
    </lineage>
</organism>
<dbReference type="InterPro" id="IPR002831">
    <property type="entry name" value="Tscrpt_reg_TrmB_N"/>
</dbReference>
<dbReference type="InterPro" id="IPR036388">
    <property type="entry name" value="WH-like_DNA-bd_sf"/>
</dbReference>
<dbReference type="InterPro" id="IPR036390">
    <property type="entry name" value="WH_DNA-bd_sf"/>
</dbReference>
<evidence type="ECO:0000259" key="1">
    <source>
        <dbReference type="Pfam" id="PF01978"/>
    </source>
</evidence>
<dbReference type="Pfam" id="PF01978">
    <property type="entry name" value="TrmB"/>
    <property type="match status" value="1"/>
</dbReference>
<feature type="domain" description="Transcription regulator TrmB N-terminal" evidence="1">
    <location>
        <begin position="7"/>
        <end position="74"/>
    </location>
</feature>
<protein>
    <submittedName>
        <fullName evidence="2">Transcriptional regulator TrmB</fullName>
    </submittedName>
</protein>
<dbReference type="KEGG" id="bbgw:UT28_C0001G0501"/>
<proteinExistence type="predicted"/>